<accession>A0AAV0W728</accession>
<gene>
    <name evidence="10" type="ORF">MEUPH1_LOCUS7975</name>
</gene>
<protein>
    <recommendedName>
        <fullName evidence="12">Nuclear pore complex protein Nup88</fullName>
    </recommendedName>
</protein>
<evidence type="ECO:0000256" key="6">
    <source>
        <dbReference type="ARBA" id="ARBA00023132"/>
    </source>
</evidence>
<dbReference type="GO" id="GO:0006406">
    <property type="term" value="P:mRNA export from nucleus"/>
    <property type="evidence" value="ECO:0007669"/>
    <property type="project" value="TreeGrafter"/>
</dbReference>
<dbReference type="InterPro" id="IPR037700">
    <property type="entry name" value="NUP88/NUP82"/>
</dbReference>
<keyword evidence="6" id="KW-0906">Nuclear pore complex</keyword>
<evidence type="ECO:0000256" key="5">
    <source>
        <dbReference type="ARBA" id="ARBA00023010"/>
    </source>
</evidence>
<comment type="subcellular location">
    <subcellularLocation>
        <location evidence="1">Nucleus</location>
        <location evidence="1">Nuclear pore complex</location>
    </subcellularLocation>
</comment>
<dbReference type="GO" id="GO:0000055">
    <property type="term" value="P:ribosomal large subunit export from nucleus"/>
    <property type="evidence" value="ECO:0007669"/>
    <property type="project" value="InterPro"/>
</dbReference>
<keyword evidence="11" id="KW-1185">Reference proteome</keyword>
<dbReference type="PANTHER" id="PTHR13257">
    <property type="entry name" value="NUCLEOPORIN NUP84-RELATED"/>
    <property type="match status" value="1"/>
</dbReference>
<dbReference type="GO" id="GO:0000056">
    <property type="term" value="P:ribosomal small subunit export from nucleus"/>
    <property type="evidence" value="ECO:0007669"/>
    <property type="project" value="InterPro"/>
</dbReference>
<evidence type="ECO:0000313" key="11">
    <source>
        <dbReference type="Proteomes" id="UP001160148"/>
    </source>
</evidence>
<dbReference type="AlphaFoldDB" id="A0AAV0W728"/>
<proteinExistence type="predicted"/>
<evidence type="ECO:0000256" key="4">
    <source>
        <dbReference type="ARBA" id="ARBA00022927"/>
    </source>
</evidence>
<keyword evidence="5" id="KW-0811">Translocation</keyword>
<evidence type="ECO:0000256" key="9">
    <source>
        <dbReference type="SAM" id="MobiDB-lite"/>
    </source>
</evidence>
<keyword evidence="7" id="KW-0539">Nucleus</keyword>
<evidence type="ECO:0000256" key="8">
    <source>
        <dbReference type="SAM" id="Coils"/>
    </source>
</evidence>
<keyword evidence="4" id="KW-0653">Protein transport</keyword>
<evidence type="ECO:0000256" key="1">
    <source>
        <dbReference type="ARBA" id="ARBA00004567"/>
    </source>
</evidence>
<organism evidence="10 11">
    <name type="scientific">Macrosiphum euphorbiae</name>
    <name type="common">potato aphid</name>
    <dbReference type="NCBI Taxonomy" id="13131"/>
    <lineage>
        <taxon>Eukaryota</taxon>
        <taxon>Metazoa</taxon>
        <taxon>Ecdysozoa</taxon>
        <taxon>Arthropoda</taxon>
        <taxon>Hexapoda</taxon>
        <taxon>Insecta</taxon>
        <taxon>Pterygota</taxon>
        <taxon>Neoptera</taxon>
        <taxon>Paraneoptera</taxon>
        <taxon>Hemiptera</taxon>
        <taxon>Sternorrhyncha</taxon>
        <taxon>Aphidomorpha</taxon>
        <taxon>Aphidoidea</taxon>
        <taxon>Aphididae</taxon>
        <taxon>Macrosiphini</taxon>
        <taxon>Macrosiphum</taxon>
    </lineage>
</organism>
<reference evidence="10 11" key="1">
    <citation type="submission" date="2023-01" db="EMBL/GenBank/DDBJ databases">
        <authorList>
            <person name="Whitehead M."/>
        </authorList>
    </citation>
    <scope>NUCLEOTIDE SEQUENCE [LARGE SCALE GENOMIC DNA]</scope>
</reference>
<keyword evidence="3" id="KW-0509">mRNA transport</keyword>
<evidence type="ECO:0000313" key="10">
    <source>
        <dbReference type="EMBL" id="CAI6351649.1"/>
    </source>
</evidence>
<dbReference type="Proteomes" id="UP001160148">
    <property type="component" value="Unassembled WGS sequence"/>
</dbReference>
<dbReference type="EMBL" id="CARXXK010000001">
    <property type="protein sequence ID" value="CAI6351649.1"/>
    <property type="molecule type" value="Genomic_DNA"/>
</dbReference>
<dbReference type="Pfam" id="PF10168">
    <property type="entry name" value="Nup88"/>
    <property type="match status" value="2"/>
</dbReference>
<feature type="region of interest" description="Disordered" evidence="9">
    <location>
        <begin position="141"/>
        <end position="164"/>
    </location>
</feature>
<evidence type="ECO:0000256" key="2">
    <source>
        <dbReference type="ARBA" id="ARBA00022448"/>
    </source>
</evidence>
<dbReference type="InterPro" id="IPR019321">
    <property type="entry name" value="Nucleoporin_Nup88"/>
</dbReference>
<keyword evidence="2" id="KW-0813">Transport</keyword>
<comment type="caution">
    <text evidence="10">The sequence shown here is derived from an EMBL/GenBank/DDBJ whole genome shotgun (WGS) entry which is preliminary data.</text>
</comment>
<sequence length="679" mass="76130">MPSITDMLNLNKLEMFQTMRKILETDGANTVRNLIAYKDQILYIWNPDECCLYSLLLNTVHEEQPSYQKLFPGSPPLFDVDEILINEPGTLCALVGSKGVSVMRFPKRMGSKSLYDTSSSQGEGITCSTSLFKTNSSYQTLDGRETSPVVSRQPRGQPPRGTHKQQKLFAVVQDFSRLASLGDTAVGLDFAPPVLLGSRIQSDPSIMWPILVLQGNGDVLCMNTTVDDSMNIKSAKITGPLTMYPPADDNYSEDACSILVMDTIPPSVVIASNFGELYNCLLLPDTQAKNEDEYEPSEYHHEYSLHIIETIELELGLNIEDNGEYDSSNTIQLKRDAAVTSRYWCLHNTGVHSVTVPLSELLDEFSKTNPDDFRGSPDIQGQSFVEYYICTGLMNGETKPIKGFAILNFPTDLLVTLLSNGEVVTQAVPDFHYNKLSIANMYMNEDNPASEDQVDSSENVDKDNFSSFISALLQKENGTRNTILKLGPDVPKEIVVQMVLQTMNMRRSTLNNHKIVSEEIERRVHMLAKAKERQLQEMQRLEEARKKLQDDVENKAEKLDEISNKQEKLTQRASSILLRLVSAAPDSISIKKKRELLGAYKSKMDLMNKRIEEAREKWNIVQSESAAAVYKQLYGGHSIKLTLEQELVIKGNLSELGSTILDLEKKVRDLRTVINTIAS</sequence>
<keyword evidence="8" id="KW-0175">Coiled coil</keyword>
<feature type="coiled-coil region" evidence="8">
    <location>
        <begin position="524"/>
        <end position="572"/>
    </location>
</feature>
<dbReference type="PANTHER" id="PTHR13257:SF0">
    <property type="entry name" value="NUCLEAR PORE COMPLEX PROTEIN NUP88"/>
    <property type="match status" value="1"/>
</dbReference>
<evidence type="ECO:0000256" key="7">
    <source>
        <dbReference type="ARBA" id="ARBA00023242"/>
    </source>
</evidence>
<evidence type="ECO:0008006" key="12">
    <source>
        <dbReference type="Google" id="ProtNLM"/>
    </source>
</evidence>
<evidence type="ECO:0000256" key="3">
    <source>
        <dbReference type="ARBA" id="ARBA00022816"/>
    </source>
</evidence>
<name>A0AAV0W728_9HEMI</name>
<dbReference type="GO" id="GO:0006606">
    <property type="term" value="P:protein import into nucleus"/>
    <property type="evidence" value="ECO:0007669"/>
    <property type="project" value="TreeGrafter"/>
</dbReference>
<dbReference type="GO" id="GO:0017056">
    <property type="term" value="F:structural constituent of nuclear pore"/>
    <property type="evidence" value="ECO:0007669"/>
    <property type="project" value="InterPro"/>
</dbReference>
<dbReference type="GO" id="GO:0005643">
    <property type="term" value="C:nuclear pore"/>
    <property type="evidence" value="ECO:0007669"/>
    <property type="project" value="UniProtKB-SubCell"/>
</dbReference>